<sequence length="217" mass="24282">MFQQATPHRLFWLACCPDVAAADIDVDENKARFKRILAAGRALANVIRIDQKTTINTGNMLPIPQLGMIGEEDDDEVIVFQPSVNEKRIEVVEPNRPPSEISKLVQSSSSVGDLKFYSSAMFAPLDNHCHHDSFDATPQLPLSVGSILPQQLQPVQMQASRWSLKDATSLSNPKLMLQYHLELLLMFCILRLPHLHKLGCSRIRLMVLFGILAPHHG</sequence>
<accession>A0A6A2ZKI2</accession>
<evidence type="ECO:0000256" key="1">
    <source>
        <dbReference type="SAM" id="SignalP"/>
    </source>
</evidence>
<evidence type="ECO:0000313" key="3">
    <source>
        <dbReference type="Proteomes" id="UP000436088"/>
    </source>
</evidence>
<dbReference type="AlphaFoldDB" id="A0A6A2ZKI2"/>
<evidence type="ECO:0000313" key="2">
    <source>
        <dbReference type="EMBL" id="KAE8691662.1"/>
    </source>
</evidence>
<protein>
    <submittedName>
        <fullName evidence="2">Uncharacterized protein</fullName>
    </submittedName>
</protein>
<dbReference type="Proteomes" id="UP000436088">
    <property type="component" value="Unassembled WGS sequence"/>
</dbReference>
<proteinExistence type="predicted"/>
<name>A0A6A2ZKI2_HIBSY</name>
<organism evidence="2 3">
    <name type="scientific">Hibiscus syriacus</name>
    <name type="common">Rose of Sharon</name>
    <dbReference type="NCBI Taxonomy" id="106335"/>
    <lineage>
        <taxon>Eukaryota</taxon>
        <taxon>Viridiplantae</taxon>
        <taxon>Streptophyta</taxon>
        <taxon>Embryophyta</taxon>
        <taxon>Tracheophyta</taxon>
        <taxon>Spermatophyta</taxon>
        <taxon>Magnoliopsida</taxon>
        <taxon>eudicotyledons</taxon>
        <taxon>Gunneridae</taxon>
        <taxon>Pentapetalae</taxon>
        <taxon>rosids</taxon>
        <taxon>malvids</taxon>
        <taxon>Malvales</taxon>
        <taxon>Malvaceae</taxon>
        <taxon>Malvoideae</taxon>
        <taxon>Hibiscus</taxon>
    </lineage>
</organism>
<keyword evidence="1" id="KW-0732">Signal</keyword>
<reference evidence="2" key="1">
    <citation type="submission" date="2019-09" db="EMBL/GenBank/DDBJ databases">
        <title>Draft genome information of white flower Hibiscus syriacus.</title>
        <authorList>
            <person name="Kim Y.-M."/>
        </authorList>
    </citation>
    <scope>NUCLEOTIDE SEQUENCE [LARGE SCALE GENOMIC DNA]</scope>
    <source>
        <strain evidence="2">YM2019G1</strain>
    </source>
</reference>
<feature type="chain" id="PRO_5025498048" evidence="1">
    <location>
        <begin position="23"/>
        <end position="217"/>
    </location>
</feature>
<dbReference type="EMBL" id="VEPZ02001146">
    <property type="protein sequence ID" value="KAE8691662.1"/>
    <property type="molecule type" value="Genomic_DNA"/>
</dbReference>
<keyword evidence="3" id="KW-1185">Reference proteome</keyword>
<feature type="signal peptide" evidence="1">
    <location>
        <begin position="1"/>
        <end position="22"/>
    </location>
</feature>
<gene>
    <name evidence="2" type="ORF">F3Y22_tig00110885pilonHSYRG00034</name>
</gene>
<comment type="caution">
    <text evidence="2">The sequence shown here is derived from an EMBL/GenBank/DDBJ whole genome shotgun (WGS) entry which is preliminary data.</text>
</comment>